<dbReference type="STRING" id="51642.NSMM_500030"/>
<dbReference type="AlphaFoldDB" id="A0A1G5SH77"/>
<sequence length="50" mass="5819">MTTKPFLGTFGSYEKGPLFFLYATDISYRRFFTPVKYILCQHFVFTPGLA</sequence>
<name>A0A1G5SH77_9PROT</name>
<reference evidence="1 2" key="1">
    <citation type="submission" date="2016-10" db="EMBL/GenBank/DDBJ databases">
        <authorList>
            <person name="de Groot N.N."/>
        </authorList>
    </citation>
    <scope>NUCLEOTIDE SEQUENCE [LARGE SCALE GENOMIC DNA]</scope>
    <source>
        <strain evidence="1">1</strain>
    </source>
</reference>
<evidence type="ECO:0000313" key="2">
    <source>
        <dbReference type="Proteomes" id="UP000198729"/>
    </source>
</evidence>
<evidence type="ECO:0000313" key="1">
    <source>
        <dbReference type="EMBL" id="SCZ86230.1"/>
    </source>
</evidence>
<accession>A0A1G5SH77</accession>
<organism evidence="1 2">
    <name type="scientific">Nitrosomonas mobilis</name>
    <dbReference type="NCBI Taxonomy" id="51642"/>
    <lineage>
        <taxon>Bacteria</taxon>
        <taxon>Pseudomonadati</taxon>
        <taxon>Pseudomonadota</taxon>
        <taxon>Betaproteobacteria</taxon>
        <taxon>Nitrosomonadales</taxon>
        <taxon>Nitrosomonadaceae</taxon>
        <taxon>Nitrosomonas</taxon>
    </lineage>
</organism>
<proteinExistence type="predicted"/>
<gene>
    <name evidence="1" type="ORF">NSMM_500030</name>
</gene>
<dbReference type="Proteomes" id="UP000198729">
    <property type="component" value="Unassembled WGS sequence"/>
</dbReference>
<keyword evidence="2" id="KW-1185">Reference proteome</keyword>
<dbReference type="EMBL" id="FMWO01000059">
    <property type="protein sequence ID" value="SCZ86230.1"/>
    <property type="molecule type" value="Genomic_DNA"/>
</dbReference>
<protein>
    <submittedName>
        <fullName evidence="1">Uncharacterized protein</fullName>
    </submittedName>
</protein>